<protein>
    <submittedName>
        <fullName evidence="1">Uncharacterized protein conserved in bacteria</fullName>
    </submittedName>
</protein>
<evidence type="ECO:0000313" key="2">
    <source>
        <dbReference type="Proteomes" id="UP000254950"/>
    </source>
</evidence>
<organism evidence="1 2">
    <name type="scientific">Bartonella doshiae</name>
    <dbReference type="NCBI Taxonomy" id="33044"/>
    <lineage>
        <taxon>Bacteria</taxon>
        <taxon>Pseudomonadati</taxon>
        <taxon>Pseudomonadota</taxon>
        <taxon>Alphaproteobacteria</taxon>
        <taxon>Hyphomicrobiales</taxon>
        <taxon>Bartonellaceae</taxon>
        <taxon>Bartonella</taxon>
    </lineage>
</organism>
<dbReference type="Proteomes" id="UP000254950">
    <property type="component" value="Unassembled WGS sequence"/>
</dbReference>
<name>A0A380ZFM3_BARDO</name>
<dbReference type="OrthoDB" id="6681382at2"/>
<reference evidence="1 2" key="1">
    <citation type="submission" date="2018-06" db="EMBL/GenBank/DDBJ databases">
        <authorList>
            <consortium name="Pathogen Informatics"/>
            <person name="Doyle S."/>
        </authorList>
    </citation>
    <scope>NUCLEOTIDE SEQUENCE [LARGE SCALE GENOMIC DNA]</scope>
    <source>
        <strain evidence="1 2">NCTC12862</strain>
    </source>
</reference>
<evidence type="ECO:0000313" key="1">
    <source>
        <dbReference type="EMBL" id="SUV45154.1"/>
    </source>
</evidence>
<dbReference type="InterPro" id="IPR018724">
    <property type="entry name" value="2OG-Fe_dioxygenase"/>
</dbReference>
<dbReference type="EMBL" id="UFTF01000001">
    <property type="protein sequence ID" value="SUV45154.1"/>
    <property type="molecule type" value="Genomic_DNA"/>
</dbReference>
<dbReference type="Pfam" id="PF10014">
    <property type="entry name" value="2OG-Fe_Oxy_2"/>
    <property type="match status" value="1"/>
</dbReference>
<gene>
    <name evidence="1" type="ORF">NCTC12862_00874</name>
</gene>
<proteinExistence type="predicted"/>
<accession>A0A380ZFM3</accession>
<sequence>MFANIDKVVEELRQNKFAHISPEKINIRAHEITDLAQLKRSWDYLPIDPYMKKGDSYRRRCFGKFIVDIANKTIDFVEDNCFFQSSEINNYAGGIERKLPKISDAISSNIILHKIIKNTLNTFLIYKNKESKVWDVFVHQFRIESKKGIQGNPT</sequence>
<dbReference type="GO" id="GO:0051213">
    <property type="term" value="F:dioxygenase activity"/>
    <property type="evidence" value="ECO:0007669"/>
    <property type="project" value="InterPro"/>
</dbReference>
<dbReference type="STRING" id="33044.GCA_900005695_00980"/>
<dbReference type="Gene3D" id="2.60.120.620">
    <property type="entry name" value="q2cbj1_9rhob like domain"/>
    <property type="match status" value="1"/>
</dbReference>
<dbReference type="AlphaFoldDB" id="A0A380ZFM3"/>